<dbReference type="Proteomes" id="UP001057402">
    <property type="component" value="Chromosome 4"/>
</dbReference>
<protein>
    <submittedName>
        <fullName evidence="1">Uncharacterized protein</fullName>
    </submittedName>
</protein>
<evidence type="ECO:0000313" key="1">
    <source>
        <dbReference type="EMBL" id="KAI4373935.1"/>
    </source>
</evidence>
<accession>A0ACB9R4W6</accession>
<organism evidence="1 2">
    <name type="scientific">Melastoma candidum</name>
    <dbReference type="NCBI Taxonomy" id="119954"/>
    <lineage>
        <taxon>Eukaryota</taxon>
        <taxon>Viridiplantae</taxon>
        <taxon>Streptophyta</taxon>
        <taxon>Embryophyta</taxon>
        <taxon>Tracheophyta</taxon>
        <taxon>Spermatophyta</taxon>
        <taxon>Magnoliopsida</taxon>
        <taxon>eudicotyledons</taxon>
        <taxon>Gunneridae</taxon>
        <taxon>Pentapetalae</taxon>
        <taxon>rosids</taxon>
        <taxon>malvids</taxon>
        <taxon>Myrtales</taxon>
        <taxon>Melastomataceae</taxon>
        <taxon>Melastomatoideae</taxon>
        <taxon>Melastomateae</taxon>
        <taxon>Melastoma</taxon>
    </lineage>
</organism>
<comment type="caution">
    <text evidence="1">The sequence shown here is derived from an EMBL/GenBank/DDBJ whole genome shotgun (WGS) entry which is preliminary data.</text>
</comment>
<gene>
    <name evidence="1" type="ORF">MLD38_011992</name>
</gene>
<sequence length="225" mass="25980">MPKSMDWGGKSYLERLFRCKFYADGDENYVTKLVRNYRCHPAILQLPSDQFYNGELIPCRDDTSFLSFSTDIVPNQDFPVHFKHVLKLRNTLESLGLLDIKIGSVEQFQGQERFNVAITRAISLAIVIGNPHIICKDPYWNNFLWYCVDNNSYQGCPLPERTDNGFKEPSRAENSFSVDENDWGEEPHQPDTVAPGTNEDEWSDGWKCETWLSLPTVIFFQNHTA</sequence>
<proteinExistence type="predicted"/>
<name>A0ACB9R4W6_9MYRT</name>
<reference evidence="2" key="1">
    <citation type="journal article" date="2023" name="Front. Plant Sci.">
        <title>Chromosomal-level genome assembly of Melastoma candidum provides insights into trichome evolution.</title>
        <authorList>
            <person name="Zhong Y."/>
            <person name="Wu W."/>
            <person name="Sun C."/>
            <person name="Zou P."/>
            <person name="Liu Y."/>
            <person name="Dai S."/>
            <person name="Zhou R."/>
        </authorList>
    </citation>
    <scope>NUCLEOTIDE SEQUENCE [LARGE SCALE GENOMIC DNA]</scope>
</reference>
<evidence type="ECO:0000313" key="2">
    <source>
        <dbReference type="Proteomes" id="UP001057402"/>
    </source>
</evidence>
<keyword evidence="2" id="KW-1185">Reference proteome</keyword>
<dbReference type="EMBL" id="CM042883">
    <property type="protein sequence ID" value="KAI4373935.1"/>
    <property type="molecule type" value="Genomic_DNA"/>
</dbReference>